<evidence type="ECO:0000313" key="3">
    <source>
        <dbReference type="Proteomes" id="UP001501565"/>
    </source>
</evidence>
<gene>
    <name evidence="2" type="ORF">GCM10022277_39500</name>
</gene>
<feature type="signal peptide" evidence="1">
    <location>
        <begin position="1"/>
        <end position="21"/>
    </location>
</feature>
<accession>A0ABP7N899</accession>
<evidence type="ECO:0000256" key="1">
    <source>
        <dbReference type="SAM" id="SignalP"/>
    </source>
</evidence>
<dbReference type="EMBL" id="BAABBN010000015">
    <property type="protein sequence ID" value="GAA3939610.1"/>
    <property type="molecule type" value="Genomic_DNA"/>
</dbReference>
<dbReference type="Proteomes" id="UP001501565">
    <property type="component" value="Unassembled WGS sequence"/>
</dbReference>
<proteinExistence type="predicted"/>
<keyword evidence="1" id="KW-0732">Signal</keyword>
<name>A0ABP7N899_9GAMM</name>
<dbReference type="RefSeq" id="WP_344800368.1">
    <property type="nucleotide sequence ID" value="NZ_BAABBN010000015.1"/>
</dbReference>
<dbReference type="Gene3D" id="3.10.129.140">
    <property type="entry name" value="Helicobacter TNF-alpha-Inducing protein"/>
    <property type="match status" value="1"/>
</dbReference>
<feature type="chain" id="PRO_5045397022" description="LPP20 lipoprotein" evidence="1">
    <location>
        <begin position="22"/>
        <end position="134"/>
    </location>
</feature>
<comment type="caution">
    <text evidence="2">The sequence shown here is derived from an EMBL/GenBank/DDBJ whole genome shotgun (WGS) entry which is preliminary data.</text>
</comment>
<reference evidence="3" key="1">
    <citation type="journal article" date="2019" name="Int. J. Syst. Evol. Microbiol.">
        <title>The Global Catalogue of Microorganisms (GCM) 10K type strain sequencing project: providing services to taxonomists for standard genome sequencing and annotation.</title>
        <authorList>
            <consortium name="The Broad Institute Genomics Platform"/>
            <consortium name="The Broad Institute Genome Sequencing Center for Infectious Disease"/>
            <person name="Wu L."/>
            <person name="Ma J."/>
        </authorList>
    </citation>
    <scope>NUCLEOTIDE SEQUENCE [LARGE SCALE GENOMIC DNA]</scope>
    <source>
        <strain evidence="3">JCM 17551</strain>
    </source>
</reference>
<keyword evidence="3" id="KW-1185">Reference proteome</keyword>
<protein>
    <recommendedName>
        <fullName evidence="4">LPP20 lipoprotein</fullName>
    </recommendedName>
</protein>
<organism evidence="2 3">
    <name type="scientific">Litoribacillus peritrichatus</name>
    <dbReference type="NCBI Taxonomy" id="718191"/>
    <lineage>
        <taxon>Bacteria</taxon>
        <taxon>Pseudomonadati</taxon>
        <taxon>Pseudomonadota</taxon>
        <taxon>Gammaproteobacteria</taxon>
        <taxon>Oceanospirillales</taxon>
        <taxon>Oceanospirillaceae</taxon>
        <taxon>Litoribacillus</taxon>
    </lineage>
</organism>
<evidence type="ECO:0008006" key="4">
    <source>
        <dbReference type="Google" id="ProtNLM"/>
    </source>
</evidence>
<sequence length="134" mass="14887">MKNTFLLICSLLFVWLAGCQSQPVQQHVAQPAMPGWILNPGNGAVGSSVIHVKGVHFQKQLAVSRARQELAARQGVDVEYIQMSTETVNNQNAYTKVKRVGSEEVSTKTVKARVTQTWQNPNTREIFVLVEPIN</sequence>
<dbReference type="PROSITE" id="PS51257">
    <property type="entry name" value="PROKAR_LIPOPROTEIN"/>
    <property type="match status" value="1"/>
</dbReference>
<evidence type="ECO:0000313" key="2">
    <source>
        <dbReference type="EMBL" id="GAA3939610.1"/>
    </source>
</evidence>